<accession>A0ABT8QJZ7</accession>
<keyword evidence="2" id="KW-1185">Reference proteome</keyword>
<protein>
    <submittedName>
        <fullName evidence="1">Uncharacterized protein</fullName>
    </submittedName>
</protein>
<dbReference type="EMBL" id="JAMJEV010000001">
    <property type="protein sequence ID" value="MDO0821606.1"/>
    <property type="molecule type" value="Genomic_DNA"/>
</dbReference>
<dbReference type="Proteomes" id="UP001176021">
    <property type="component" value="Unassembled WGS sequence"/>
</dbReference>
<comment type="caution">
    <text evidence="1">The sequence shown here is derived from an EMBL/GenBank/DDBJ whole genome shotgun (WGS) entry which is preliminary data.</text>
</comment>
<name>A0ABT8QJZ7_9FIRM</name>
<organism evidence="1 2">
    <name type="scientific">Desulfosporosinus nitroreducens</name>
    <dbReference type="NCBI Taxonomy" id="2018668"/>
    <lineage>
        <taxon>Bacteria</taxon>
        <taxon>Bacillati</taxon>
        <taxon>Bacillota</taxon>
        <taxon>Clostridia</taxon>
        <taxon>Eubacteriales</taxon>
        <taxon>Desulfitobacteriaceae</taxon>
        <taxon>Desulfosporosinus</taxon>
    </lineage>
</organism>
<evidence type="ECO:0000313" key="1">
    <source>
        <dbReference type="EMBL" id="MDO0821606.1"/>
    </source>
</evidence>
<reference evidence="1" key="1">
    <citation type="submission" date="2022-05" db="EMBL/GenBank/DDBJ databases">
        <title>Expanded diversity of anoxic marine methylotrophy in a Black Sea sulfate reducing microorganism.</title>
        <authorList>
            <person name="Fischer P.Q."/>
            <person name="Stams A.J.M."/>
            <person name="Villanueva L."/>
            <person name="Sousa D.Z."/>
        </authorList>
    </citation>
    <scope>NUCLEOTIDE SEQUENCE</scope>
    <source>
        <strain evidence="1">P130</strain>
    </source>
</reference>
<sequence>MNLNRYCAMGKSKVEFRQFNVHVMAGAINGAIGEYMFEANPNITAIVDLESYSEELVKIFDKAIVNDG</sequence>
<gene>
    <name evidence="1" type="ORF">M8H41_01860</name>
</gene>
<evidence type="ECO:0000313" key="2">
    <source>
        <dbReference type="Proteomes" id="UP001176021"/>
    </source>
</evidence>
<proteinExistence type="predicted"/>
<dbReference type="RefSeq" id="WP_252467471.1">
    <property type="nucleotide sequence ID" value="NZ_JAMHFY010000002.1"/>
</dbReference>